<comment type="caution">
    <text evidence="2">The sequence shown here is derived from an EMBL/GenBank/DDBJ whole genome shotgun (WGS) entry which is preliminary data.</text>
</comment>
<feature type="compositionally biased region" description="Polar residues" evidence="1">
    <location>
        <begin position="159"/>
        <end position="169"/>
    </location>
</feature>
<feature type="region of interest" description="Disordered" evidence="1">
    <location>
        <begin position="25"/>
        <end position="70"/>
    </location>
</feature>
<proteinExistence type="predicted"/>
<feature type="compositionally biased region" description="Basic residues" evidence="1">
    <location>
        <begin position="261"/>
        <end position="288"/>
    </location>
</feature>
<accession>A0AAN7Y860</accession>
<dbReference type="AlphaFoldDB" id="A0AAN7Y860"/>
<evidence type="ECO:0000313" key="3">
    <source>
        <dbReference type="Proteomes" id="UP001309876"/>
    </source>
</evidence>
<keyword evidence="3" id="KW-1185">Reference proteome</keyword>
<reference evidence="2 3" key="1">
    <citation type="submission" date="2023-08" db="EMBL/GenBank/DDBJ databases">
        <title>Black Yeasts Isolated from many extreme environments.</title>
        <authorList>
            <person name="Coleine C."/>
            <person name="Stajich J.E."/>
            <person name="Selbmann L."/>
        </authorList>
    </citation>
    <scope>NUCLEOTIDE SEQUENCE [LARGE SCALE GENOMIC DNA]</scope>
    <source>
        <strain evidence="2 3">CCFEE 5910</strain>
    </source>
</reference>
<protein>
    <submittedName>
        <fullName evidence="2">Uncharacterized protein</fullName>
    </submittedName>
</protein>
<dbReference type="EMBL" id="JAVRRJ010000002">
    <property type="protein sequence ID" value="KAK5088345.1"/>
    <property type="molecule type" value="Genomic_DNA"/>
</dbReference>
<feature type="compositionally biased region" description="Low complexity" evidence="1">
    <location>
        <begin position="50"/>
        <end position="65"/>
    </location>
</feature>
<sequence length="288" mass="31540">MSGATTPRLDAPPKQMSSRLLTMKFMQRSATGTPTTPSSEPTSKRRKTTHTTTTPDSSVPTTPISEPRLYADKSDVRAAIKANSAYEALLAARRSELGFANNTVETEWVLDVDWPVERQDEDGDEEDDDATTSGSDDEGVEGNGRQTYGAFKRKKKGGVTTTIETSTPARETDGLGFDFLDSEEEGEAFSDEDDDDDEDETSRTPSGKKRKSTTGLDLDDDVAMSALDKVDLSKSSYAKSKKAGLPFTGAKPNHKPAFDRGRHHNDRRGNKHPKKDKGRGKQYGKKVK</sequence>
<feature type="compositionally biased region" description="Low complexity" evidence="1">
    <location>
        <begin position="31"/>
        <end position="41"/>
    </location>
</feature>
<evidence type="ECO:0000256" key="1">
    <source>
        <dbReference type="SAM" id="MobiDB-lite"/>
    </source>
</evidence>
<gene>
    <name evidence="2" type="ORF">LTR05_002563</name>
</gene>
<evidence type="ECO:0000313" key="2">
    <source>
        <dbReference type="EMBL" id="KAK5088345.1"/>
    </source>
</evidence>
<feature type="compositionally biased region" description="Acidic residues" evidence="1">
    <location>
        <begin position="180"/>
        <end position="200"/>
    </location>
</feature>
<feature type="compositionally biased region" description="Acidic residues" evidence="1">
    <location>
        <begin position="119"/>
        <end position="140"/>
    </location>
</feature>
<organism evidence="2 3">
    <name type="scientific">Lithohypha guttulata</name>
    <dbReference type="NCBI Taxonomy" id="1690604"/>
    <lineage>
        <taxon>Eukaryota</taxon>
        <taxon>Fungi</taxon>
        <taxon>Dikarya</taxon>
        <taxon>Ascomycota</taxon>
        <taxon>Pezizomycotina</taxon>
        <taxon>Eurotiomycetes</taxon>
        <taxon>Chaetothyriomycetidae</taxon>
        <taxon>Chaetothyriales</taxon>
        <taxon>Trichomeriaceae</taxon>
        <taxon>Lithohypha</taxon>
    </lineage>
</organism>
<dbReference type="Proteomes" id="UP001309876">
    <property type="component" value="Unassembled WGS sequence"/>
</dbReference>
<feature type="region of interest" description="Disordered" evidence="1">
    <location>
        <begin position="108"/>
        <end position="288"/>
    </location>
</feature>
<name>A0AAN7Y860_9EURO</name>